<evidence type="ECO:0000313" key="2">
    <source>
        <dbReference type="Proteomes" id="UP000789901"/>
    </source>
</evidence>
<dbReference type="EMBL" id="CAJVQB010009830">
    <property type="protein sequence ID" value="CAG8734118.1"/>
    <property type="molecule type" value="Genomic_DNA"/>
</dbReference>
<sequence>MSKLTKSELGNSKNFVILKRNEGAINFKGWTTVNGMIKSTNHLEISYSITVCIKGQHISTNVSIQHEGAITHLNLKRSIRDQIILSQRADGCMAKKVKT</sequence>
<reference evidence="1 2" key="1">
    <citation type="submission" date="2021-06" db="EMBL/GenBank/DDBJ databases">
        <authorList>
            <person name="Kallberg Y."/>
            <person name="Tangrot J."/>
            <person name="Rosling A."/>
        </authorList>
    </citation>
    <scope>NUCLEOTIDE SEQUENCE [LARGE SCALE GENOMIC DNA]</scope>
    <source>
        <strain evidence="1 2">120-4 pot B 10/14</strain>
    </source>
</reference>
<accession>A0ABN7V5L8</accession>
<name>A0ABN7V5L8_GIGMA</name>
<protein>
    <submittedName>
        <fullName evidence="1">20327_t:CDS:1</fullName>
    </submittedName>
</protein>
<dbReference type="Proteomes" id="UP000789901">
    <property type="component" value="Unassembled WGS sequence"/>
</dbReference>
<proteinExistence type="predicted"/>
<keyword evidence="2" id="KW-1185">Reference proteome</keyword>
<organism evidence="1 2">
    <name type="scientific">Gigaspora margarita</name>
    <dbReference type="NCBI Taxonomy" id="4874"/>
    <lineage>
        <taxon>Eukaryota</taxon>
        <taxon>Fungi</taxon>
        <taxon>Fungi incertae sedis</taxon>
        <taxon>Mucoromycota</taxon>
        <taxon>Glomeromycotina</taxon>
        <taxon>Glomeromycetes</taxon>
        <taxon>Diversisporales</taxon>
        <taxon>Gigasporaceae</taxon>
        <taxon>Gigaspora</taxon>
    </lineage>
</organism>
<comment type="caution">
    <text evidence="1">The sequence shown here is derived from an EMBL/GenBank/DDBJ whole genome shotgun (WGS) entry which is preliminary data.</text>
</comment>
<evidence type="ECO:0000313" key="1">
    <source>
        <dbReference type="EMBL" id="CAG8734118.1"/>
    </source>
</evidence>
<gene>
    <name evidence="1" type="ORF">GMARGA_LOCUS14681</name>
</gene>